<evidence type="ECO:0000256" key="1">
    <source>
        <dbReference type="ARBA" id="ARBA00022679"/>
    </source>
</evidence>
<protein>
    <submittedName>
        <fullName evidence="7">Skm1p</fullName>
    </submittedName>
</protein>
<feature type="compositionally biased region" description="Acidic residues" evidence="5">
    <location>
        <begin position="386"/>
        <end position="410"/>
    </location>
</feature>
<evidence type="ECO:0000256" key="3">
    <source>
        <dbReference type="ARBA" id="ARBA00022777"/>
    </source>
</evidence>
<dbReference type="Proteomes" id="UP000022910">
    <property type="component" value="Unassembled WGS sequence"/>
</dbReference>
<keyword evidence="4" id="KW-0067">ATP-binding</keyword>
<dbReference type="SMR" id="A0A015LPX7"/>
<evidence type="ECO:0000259" key="6">
    <source>
        <dbReference type="PROSITE" id="PS50011"/>
    </source>
</evidence>
<dbReference type="EMBL" id="JEMT01012716">
    <property type="protein sequence ID" value="EXX74791.1"/>
    <property type="molecule type" value="Genomic_DNA"/>
</dbReference>
<gene>
    <name evidence="7" type="ORF">RirG_047860</name>
</gene>
<dbReference type="AlphaFoldDB" id="A0A015LPX7"/>
<keyword evidence="3" id="KW-0418">Kinase</keyword>
<keyword evidence="1" id="KW-0808">Transferase</keyword>
<evidence type="ECO:0000313" key="8">
    <source>
        <dbReference type="Proteomes" id="UP000022910"/>
    </source>
</evidence>
<keyword evidence="2" id="KW-0547">Nucleotide-binding</keyword>
<dbReference type="GO" id="GO:0004674">
    <property type="term" value="F:protein serine/threonine kinase activity"/>
    <property type="evidence" value="ECO:0007669"/>
    <property type="project" value="TreeGrafter"/>
</dbReference>
<dbReference type="HOGENOM" id="CLU_000288_7_34_1"/>
<dbReference type="SUPFAM" id="SSF56112">
    <property type="entry name" value="Protein kinase-like (PK-like)"/>
    <property type="match status" value="1"/>
</dbReference>
<evidence type="ECO:0000256" key="2">
    <source>
        <dbReference type="ARBA" id="ARBA00022741"/>
    </source>
</evidence>
<feature type="region of interest" description="Disordered" evidence="5">
    <location>
        <begin position="386"/>
        <end position="415"/>
    </location>
</feature>
<evidence type="ECO:0000256" key="5">
    <source>
        <dbReference type="SAM" id="MobiDB-lite"/>
    </source>
</evidence>
<dbReference type="GO" id="GO:0005524">
    <property type="term" value="F:ATP binding"/>
    <property type="evidence" value="ECO:0007669"/>
    <property type="project" value="UniProtKB-KW"/>
</dbReference>
<organism evidence="7 8">
    <name type="scientific">Rhizophagus irregularis (strain DAOM 197198w)</name>
    <name type="common">Glomus intraradices</name>
    <dbReference type="NCBI Taxonomy" id="1432141"/>
    <lineage>
        <taxon>Eukaryota</taxon>
        <taxon>Fungi</taxon>
        <taxon>Fungi incertae sedis</taxon>
        <taxon>Mucoromycota</taxon>
        <taxon>Glomeromycotina</taxon>
        <taxon>Glomeromycetes</taxon>
        <taxon>Glomerales</taxon>
        <taxon>Glomeraceae</taxon>
        <taxon>Rhizophagus</taxon>
    </lineage>
</organism>
<evidence type="ECO:0000313" key="7">
    <source>
        <dbReference type="EMBL" id="EXX74791.1"/>
    </source>
</evidence>
<name>A0A015LPX7_RHIIW</name>
<keyword evidence="8" id="KW-1185">Reference proteome</keyword>
<dbReference type="InterPro" id="IPR051681">
    <property type="entry name" value="Ser/Thr_Kinases-Pseudokinases"/>
</dbReference>
<proteinExistence type="predicted"/>
<feature type="domain" description="Protein kinase" evidence="6">
    <location>
        <begin position="67"/>
        <end position="349"/>
    </location>
</feature>
<dbReference type="PANTHER" id="PTHR44329:SF288">
    <property type="entry name" value="MITOGEN-ACTIVATED PROTEIN KINASE KINASE KINASE 20"/>
    <property type="match status" value="1"/>
</dbReference>
<dbReference type="InterPro" id="IPR001245">
    <property type="entry name" value="Ser-Thr/Tyr_kinase_cat_dom"/>
</dbReference>
<dbReference type="Gene3D" id="1.10.510.10">
    <property type="entry name" value="Transferase(Phosphotransferase) domain 1"/>
    <property type="match status" value="1"/>
</dbReference>
<dbReference type="InterPro" id="IPR000719">
    <property type="entry name" value="Prot_kinase_dom"/>
</dbReference>
<comment type="caution">
    <text evidence="7">The sequence shown here is derived from an EMBL/GenBank/DDBJ whole genome shotgun (WGS) entry which is preliminary data.</text>
</comment>
<dbReference type="PROSITE" id="PS50011">
    <property type="entry name" value="PROTEIN_KINASE_DOM"/>
    <property type="match status" value="1"/>
</dbReference>
<sequence>MVKCQECGRSDDFDFYKYCIPCNSVHFRNNFVHWTSGDSNLDKVIQNSQLNATCPSELIEWIEYSNLENIELIAHGGFGSVYKAIWKDGPIKDDNAWDFNKSKWRRKNKKEVAVKKFRDTTNVSSDLLNEVNFNLKMNNENGGIETIRIYGVTRDPQNGEYAIVIQFKNGGNLRKMIKEHYSNLTWETILEILRRISEGLNSVHESKYYHKDLHSGNILNKILFDNTVGESVISDFGLCRPMNQSSTDKTPYGILPFVAPEVLRENEFTEAADIYGFGMIMSELISGETPFADREYDENLFLAICFGERPQIPEYTPEPYAELMKRCWDPIPTNRPKTEELQETFDKLLQDLDFNEFKSIEDELIEVNGEFKSIEDELIEVNGEFNDDESIEISESESESIEISEDESIELNENKSSKLSEDRKLQIKKAFSREREDKWKARLAELATNPIPLKDSQNLLTSKRLDYSQSLSLKLSVEDWKK</sequence>
<accession>A0A015LPX7</accession>
<dbReference type="InterPro" id="IPR011009">
    <property type="entry name" value="Kinase-like_dom_sf"/>
</dbReference>
<dbReference type="OrthoDB" id="2437857at2759"/>
<dbReference type="PANTHER" id="PTHR44329">
    <property type="entry name" value="SERINE/THREONINE-PROTEIN KINASE TNNI3K-RELATED"/>
    <property type="match status" value="1"/>
</dbReference>
<dbReference type="Pfam" id="PF07714">
    <property type="entry name" value="PK_Tyr_Ser-Thr"/>
    <property type="match status" value="1"/>
</dbReference>
<evidence type="ECO:0000256" key="4">
    <source>
        <dbReference type="ARBA" id="ARBA00022840"/>
    </source>
</evidence>
<reference evidence="7 8" key="1">
    <citation type="submission" date="2014-02" db="EMBL/GenBank/DDBJ databases">
        <title>Single nucleus genome sequencing reveals high similarity among nuclei of an endomycorrhizal fungus.</title>
        <authorList>
            <person name="Lin K."/>
            <person name="Geurts R."/>
            <person name="Zhang Z."/>
            <person name="Limpens E."/>
            <person name="Saunders D.G."/>
            <person name="Mu D."/>
            <person name="Pang E."/>
            <person name="Cao H."/>
            <person name="Cha H."/>
            <person name="Lin T."/>
            <person name="Zhou Q."/>
            <person name="Shang Y."/>
            <person name="Li Y."/>
            <person name="Ivanov S."/>
            <person name="Sharma T."/>
            <person name="Velzen R.V."/>
            <person name="Ruijter N.D."/>
            <person name="Aanen D.K."/>
            <person name="Win J."/>
            <person name="Kamoun S."/>
            <person name="Bisseling T."/>
            <person name="Huang S."/>
        </authorList>
    </citation>
    <scope>NUCLEOTIDE SEQUENCE [LARGE SCALE GENOMIC DNA]</scope>
    <source>
        <strain evidence="8">DAOM197198w</strain>
    </source>
</reference>